<gene>
    <name evidence="4" type="primary">LOC100902561</name>
</gene>
<keyword evidence="3" id="KW-1185">Reference proteome</keyword>
<evidence type="ECO:0000313" key="3">
    <source>
        <dbReference type="Proteomes" id="UP000694867"/>
    </source>
</evidence>
<dbReference type="AlphaFoldDB" id="A0AAJ6QWL2"/>
<keyword evidence="2" id="KW-0378">Hydrolase</keyword>
<dbReference type="Gene3D" id="3.30.70.2600">
    <property type="match status" value="1"/>
</dbReference>
<dbReference type="Gene3D" id="3.30.540.30">
    <property type="match status" value="1"/>
</dbReference>
<dbReference type="KEGG" id="goe:100902561"/>
<dbReference type="Pfam" id="PF03571">
    <property type="entry name" value="Peptidase_M49"/>
    <property type="match status" value="1"/>
</dbReference>
<accession>A0AAJ6QWL2</accession>
<dbReference type="GO" id="GO:0046872">
    <property type="term" value="F:metal ion binding"/>
    <property type="evidence" value="ECO:0007669"/>
    <property type="project" value="UniProtKB-KW"/>
</dbReference>
<dbReference type="PANTHER" id="PTHR23422:SF11">
    <property type="entry name" value="DIPEPTIDYL PEPTIDASE 3"/>
    <property type="match status" value="1"/>
</dbReference>
<dbReference type="RefSeq" id="XP_003746367.1">
    <property type="nucleotide sequence ID" value="XM_003746319.1"/>
</dbReference>
<organism evidence="3 4">
    <name type="scientific">Galendromus occidentalis</name>
    <name type="common">western predatory mite</name>
    <dbReference type="NCBI Taxonomy" id="34638"/>
    <lineage>
        <taxon>Eukaryota</taxon>
        <taxon>Metazoa</taxon>
        <taxon>Ecdysozoa</taxon>
        <taxon>Arthropoda</taxon>
        <taxon>Chelicerata</taxon>
        <taxon>Arachnida</taxon>
        <taxon>Acari</taxon>
        <taxon>Parasitiformes</taxon>
        <taxon>Mesostigmata</taxon>
        <taxon>Gamasina</taxon>
        <taxon>Phytoseioidea</taxon>
        <taxon>Phytoseiidae</taxon>
        <taxon>Typhlodrominae</taxon>
        <taxon>Galendromus</taxon>
    </lineage>
</organism>
<dbReference type="Proteomes" id="UP000694867">
    <property type="component" value="Unplaced"/>
</dbReference>
<protein>
    <submittedName>
        <fullName evidence="4">Dipeptidyl peptidase 3</fullName>
    </submittedName>
</protein>
<evidence type="ECO:0000313" key="4">
    <source>
        <dbReference type="RefSeq" id="XP_003746367.1"/>
    </source>
</evidence>
<dbReference type="GO" id="GO:0005737">
    <property type="term" value="C:cytoplasm"/>
    <property type="evidence" value="ECO:0007669"/>
    <property type="project" value="TreeGrafter"/>
</dbReference>
<dbReference type="GO" id="GO:0008239">
    <property type="term" value="F:dipeptidyl-peptidase activity"/>
    <property type="evidence" value="ECO:0007669"/>
    <property type="project" value="TreeGrafter"/>
</dbReference>
<dbReference type="PANTHER" id="PTHR23422">
    <property type="entry name" value="DIPEPTIDYL PEPTIDASE III-RELATED"/>
    <property type="match status" value="1"/>
</dbReference>
<dbReference type="InterPro" id="IPR039461">
    <property type="entry name" value="Peptidase_M49"/>
</dbReference>
<name>A0AAJ6QWL2_9ACAR</name>
<sequence>MRDFLITRHKFSQADVDNLYLYAAAFFTNAGNYRAFGDSKFIPDVPQTKLATVTQEVLGPAEFHFYNSHCFPRMYDYTEKVRLLGYFPPRGTTSFFSTNCTEEDGRLITAFLISKNIEAFNHRVLKTIDPDGRSVYEIRFASAETTDDLDTSPENIIGTAHVYEGSVIKMTRGDYRKLLAAVNEELREATNYPRNGQEADMLNLFIKSFEMGSLQHHRQANRIWIRDKLPFVECHFGFVERHRDPAGGRASFEGFAATVTNEMTNRLMKLVQAAPQITETFLPWPRSFNVERELSPDFTSLNAIAFSGHSIYSGVNLPHYSEVTQNECFKSILFSNHIIHELVTHFFTPRDSELLLKHRVKATEAQVIFRELFGHGTGKELRENRLGKLNFRRDLVDPLTGRSVSSWYKPGQTYENVFGKFGSSMEECRADAVGILLTLEPYILKYIGVPDTEAENVAYANCLSMMIKGLVALKTYDVKNKVWGNPHARAHFVILNVLQQKVPGFVFVREVVDRNTNSRNLELAIDRAKLVAIRKPLREFALRLHVFKSTADFQSAEFLYDEFSDPASRIVSLNKKFSDIRHIVDQVVKEKPLVVQPNTLLRGSEAVMISYEPTVEGLLRSFMERFNKIEEKYTILKDIYVQDMHHFPWEASCSSPTFDQLFSSPSSQGTDAKDS</sequence>
<evidence type="ECO:0000256" key="1">
    <source>
        <dbReference type="ARBA" id="ARBA00022723"/>
    </source>
</evidence>
<dbReference type="GeneID" id="100902561"/>
<keyword evidence="1" id="KW-0479">Metal-binding</keyword>
<evidence type="ECO:0000256" key="2">
    <source>
        <dbReference type="ARBA" id="ARBA00022801"/>
    </source>
</evidence>
<proteinExistence type="predicted"/>
<reference evidence="4" key="1">
    <citation type="submission" date="2025-08" db="UniProtKB">
        <authorList>
            <consortium name="RefSeq"/>
        </authorList>
    </citation>
    <scope>IDENTIFICATION</scope>
</reference>